<dbReference type="Ensembl" id="ENSNMLT00000042905.1">
    <property type="protein sequence ID" value="ENSNMLP00000038543.1"/>
    <property type="gene ID" value="ENSNMLG00000023772.1"/>
</dbReference>
<reference evidence="2" key="2">
    <citation type="submission" date="2025-09" db="UniProtKB">
        <authorList>
            <consortium name="Ensembl"/>
        </authorList>
    </citation>
    <scope>IDENTIFICATION</scope>
</reference>
<keyword evidence="3" id="KW-1185">Reference proteome</keyword>
<dbReference type="GO" id="GO:0005634">
    <property type="term" value="C:nucleus"/>
    <property type="evidence" value="ECO:0007669"/>
    <property type="project" value="UniProtKB-SubCell"/>
</dbReference>
<proteinExistence type="predicted"/>
<dbReference type="GO" id="GO:0006397">
    <property type="term" value="P:mRNA processing"/>
    <property type="evidence" value="ECO:0007669"/>
    <property type="project" value="UniProtKB-KW"/>
</dbReference>
<dbReference type="GO" id="GO:0003676">
    <property type="term" value="F:nucleic acid binding"/>
    <property type="evidence" value="ECO:0007669"/>
    <property type="project" value="InterPro"/>
</dbReference>
<name>A0A8C6UM29_9GOBI</name>
<dbReference type="InterPro" id="IPR034772">
    <property type="entry name" value="CPSF6/7"/>
</dbReference>
<feature type="region of interest" description="Disordered" evidence="1">
    <location>
        <begin position="38"/>
        <end position="65"/>
    </location>
</feature>
<dbReference type="Gene3D" id="3.30.70.330">
    <property type="match status" value="1"/>
</dbReference>
<organism evidence="2 3">
    <name type="scientific">Neogobius melanostomus</name>
    <name type="common">round goby</name>
    <dbReference type="NCBI Taxonomy" id="47308"/>
    <lineage>
        <taxon>Eukaryota</taxon>
        <taxon>Metazoa</taxon>
        <taxon>Chordata</taxon>
        <taxon>Craniata</taxon>
        <taxon>Vertebrata</taxon>
        <taxon>Euteleostomi</taxon>
        <taxon>Actinopterygii</taxon>
        <taxon>Neopterygii</taxon>
        <taxon>Teleostei</taxon>
        <taxon>Neoteleostei</taxon>
        <taxon>Acanthomorphata</taxon>
        <taxon>Gobiaria</taxon>
        <taxon>Gobiiformes</taxon>
        <taxon>Gobioidei</taxon>
        <taxon>Gobiidae</taxon>
        <taxon>Benthophilinae</taxon>
        <taxon>Neogobiini</taxon>
        <taxon>Neogobius</taxon>
    </lineage>
</organism>
<dbReference type="SUPFAM" id="SSF54928">
    <property type="entry name" value="RNA-binding domain, RBD"/>
    <property type="match status" value="1"/>
</dbReference>
<dbReference type="PANTHER" id="PTHR23204">
    <property type="entry name" value="CLEAVAGE AND POLYADENYLATION SPECIFIC FACTOR"/>
    <property type="match status" value="1"/>
</dbReference>
<evidence type="ECO:0000256" key="1">
    <source>
        <dbReference type="SAM" id="MobiDB-lite"/>
    </source>
</evidence>
<accession>A0A8C6UM29</accession>
<dbReference type="InterPro" id="IPR012677">
    <property type="entry name" value="Nucleotide-bd_a/b_plait_sf"/>
</dbReference>
<dbReference type="Proteomes" id="UP000694523">
    <property type="component" value="Unplaced"/>
</dbReference>
<protein>
    <recommendedName>
        <fullName evidence="4">Cleavage and polyadenylation specificity factor subunit 6</fullName>
    </recommendedName>
</protein>
<reference evidence="2" key="1">
    <citation type="submission" date="2025-08" db="UniProtKB">
        <authorList>
            <consortium name="Ensembl"/>
        </authorList>
    </citation>
    <scope>IDENTIFICATION</scope>
</reference>
<evidence type="ECO:0000313" key="3">
    <source>
        <dbReference type="Proteomes" id="UP000694523"/>
    </source>
</evidence>
<evidence type="ECO:0000313" key="2">
    <source>
        <dbReference type="Ensembl" id="ENSNMLP00000038543.1"/>
    </source>
</evidence>
<evidence type="ECO:0008006" key="4">
    <source>
        <dbReference type="Google" id="ProtNLM"/>
    </source>
</evidence>
<dbReference type="InterPro" id="IPR035979">
    <property type="entry name" value="RBD_domain_sf"/>
</dbReference>
<dbReference type="AlphaFoldDB" id="A0A8C6UM29"/>
<sequence length="158" mass="17877">MADGVDHIDIYADVEEEFNQEAEYPVHEQIDLYDDVISPSANNGDAPEDRDYLDSAPGATEGGKSAPANVVYTYSGKRIALYIGNLTWWTTDEDLTEAIRSIGITDVLEIKFFENRANGQSKGPRPLSWSPWSWRASTTFSWYILQQRSRIKFHQGPN</sequence>